<feature type="compositionally biased region" description="Basic and acidic residues" evidence="1">
    <location>
        <begin position="58"/>
        <end position="72"/>
    </location>
</feature>
<gene>
    <name evidence="2" type="ORF">CH330_05915</name>
</gene>
<proteinExistence type="predicted"/>
<dbReference type="AlphaFoldDB" id="A0A235BUB8"/>
<reference evidence="2 3" key="1">
    <citation type="submission" date="2017-07" db="EMBL/GenBank/DDBJ databases">
        <title>Recovery of genomes from metagenomes via a dereplication, aggregation, and scoring strategy.</title>
        <authorList>
            <person name="Sieber C.M."/>
            <person name="Probst A.J."/>
            <person name="Sharrar A."/>
            <person name="Thomas B.C."/>
            <person name="Hess M."/>
            <person name="Tringe S.G."/>
            <person name="Banfield J.F."/>
        </authorList>
    </citation>
    <scope>NUCLEOTIDE SEQUENCE [LARGE SCALE GENOMIC DNA]</scope>
    <source>
        <strain evidence="2">JGI_Cruoil_03_51_56</strain>
    </source>
</reference>
<name>A0A235BUB8_UNCW3</name>
<feature type="non-terminal residue" evidence="2">
    <location>
        <position position="1"/>
    </location>
</feature>
<evidence type="ECO:0000313" key="3">
    <source>
        <dbReference type="Proteomes" id="UP000215559"/>
    </source>
</evidence>
<accession>A0A235BUB8</accession>
<feature type="compositionally biased region" description="Basic residues" evidence="1">
    <location>
        <begin position="47"/>
        <end position="57"/>
    </location>
</feature>
<organism evidence="2 3">
    <name type="scientific">candidate division WOR-3 bacterium JGI_Cruoil_03_51_56</name>
    <dbReference type="NCBI Taxonomy" id="1973747"/>
    <lineage>
        <taxon>Bacteria</taxon>
        <taxon>Bacteria division WOR-3</taxon>
    </lineage>
</organism>
<dbReference type="Proteomes" id="UP000215559">
    <property type="component" value="Unassembled WGS sequence"/>
</dbReference>
<protein>
    <submittedName>
        <fullName evidence="2">Uncharacterized protein</fullName>
    </submittedName>
</protein>
<evidence type="ECO:0000256" key="1">
    <source>
        <dbReference type="SAM" id="MobiDB-lite"/>
    </source>
</evidence>
<evidence type="ECO:0000313" key="2">
    <source>
        <dbReference type="EMBL" id="OYD15377.1"/>
    </source>
</evidence>
<feature type="region of interest" description="Disordered" evidence="1">
    <location>
        <begin position="47"/>
        <end position="88"/>
    </location>
</feature>
<comment type="caution">
    <text evidence="2">The sequence shown here is derived from an EMBL/GenBank/DDBJ whole genome shotgun (WGS) entry which is preliminary data.</text>
</comment>
<dbReference type="EMBL" id="NOZP01000107">
    <property type="protein sequence ID" value="OYD15377.1"/>
    <property type="molecule type" value="Genomic_DNA"/>
</dbReference>
<sequence length="106" mass="11633">DPKSSASANSAILAQPVSIEMWVLCVKPDVERGMIADTFSGRHRQIHARTRLKGTKNTKKEAISSDSKEVKRGNPPTNPGVYPTPDLFGREKERFISGNGLISKDL</sequence>